<comment type="caution">
    <text evidence="1">The sequence shown here is derived from an EMBL/GenBank/DDBJ whole genome shotgun (WGS) entry which is preliminary data.</text>
</comment>
<dbReference type="STRING" id="200324.A0A2N5UCW6"/>
<proteinExistence type="predicted"/>
<dbReference type="Proteomes" id="UP000235388">
    <property type="component" value="Unassembled WGS sequence"/>
</dbReference>
<dbReference type="EMBL" id="PGCJ01000255">
    <property type="protein sequence ID" value="PLW35551.1"/>
    <property type="molecule type" value="Genomic_DNA"/>
</dbReference>
<dbReference type="OrthoDB" id="2942246at2759"/>
<organism evidence="1 2">
    <name type="scientific">Puccinia coronata f. sp. avenae</name>
    <dbReference type="NCBI Taxonomy" id="200324"/>
    <lineage>
        <taxon>Eukaryota</taxon>
        <taxon>Fungi</taxon>
        <taxon>Dikarya</taxon>
        <taxon>Basidiomycota</taxon>
        <taxon>Pucciniomycotina</taxon>
        <taxon>Pucciniomycetes</taxon>
        <taxon>Pucciniales</taxon>
        <taxon>Pucciniaceae</taxon>
        <taxon>Puccinia</taxon>
    </lineage>
</organism>
<gene>
    <name evidence="1" type="ORF">PCANC_22812</name>
</gene>
<name>A0A2N5UCW6_9BASI</name>
<protein>
    <submittedName>
        <fullName evidence="1">Uncharacterized protein</fullName>
    </submittedName>
</protein>
<accession>A0A2N5UCW6</accession>
<sequence length="287" mass="32006">METPDFVTEDPRLWWIWQLNVSGRWVMGRRGRGHISQVGLNTVTVLLRSEAAFQQQDDLTNALYGMLVAYLVDTATHKLFPSDCFINEFQVQGGLSILQFNSPDPQGRFEELADMLGSGNNLPTRGQLIKKLERTNTLLGRAKSFGALAHEKFCIKYQTKPILGKAKSKPSEIIGGLAKTPSLRRQGKYNTMEKVDNDVLNGMRSHFASRPSFISRPSHSTSQSVLTIYHWSGTVSYNATRIMQTNLGLDDVGFSACSKTVPTAFFLIYSRSNPLHSIDTLLTVACL</sequence>
<evidence type="ECO:0000313" key="1">
    <source>
        <dbReference type="EMBL" id="PLW35551.1"/>
    </source>
</evidence>
<evidence type="ECO:0000313" key="2">
    <source>
        <dbReference type="Proteomes" id="UP000235388"/>
    </source>
</evidence>
<keyword evidence="2" id="KW-1185">Reference proteome</keyword>
<reference evidence="1 2" key="1">
    <citation type="submission" date="2017-11" db="EMBL/GenBank/DDBJ databases">
        <title>De novo assembly and phasing of dikaryotic genomes from two isolates of Puccinia coronata f. sp. avenae, the causal agent of oat crown rust.</title>
        <authorList>
            <person name="Miller M.E."/>
            <person name="Zhang Y."/>
            <person name="Omidvar V."/>
            <person name="Sperschneider J."/>
            <person name="Schwessinger B."/>
            <person name="Raley C."/>
            <person name="Palmer J.M."/>
            <person name="Garnica D."/>
            <person name="Upadhyaya N."/>
            <person name="Rathjen J."/>
            <person name="Taylor J.M."/>
            <person name="Park R.F."/>
            <person name="Dodds P.N."/>
            <person name="Hirsch C.D."/>
            <person name="Kianian S.F."/>
            <person name="Figueroa M."/>
        </authorList>
    </citation>
    <scope>NUCLEOTIDE SEQUENCE [LARGE SCALE GENOMIC DNA]</scope>
    <source>
        <strain evidence="1">12NC29</strain>
    </source>
</reference>
<dbReference type="AlphaFoldDB" id="A0A2N5UCW6"/>